<accession>A0ABU1UR88</accession>
<dbReference type="EMBL" id="JAVDWH010000001">
    <property type="protein sequence ID" value="MDR7087694.1"/>
    <property type="molecule type" value="Genomic_DNA"/>
</dbReference>
<keyword evidence="9" id="KW-1185">Reference proteome</keyword>
<keyword evidence="4 6" id="KW-1133">Transmembrane helix</keyword>
<dbReference type="PANTHER" id="PTHR33885:SF3">
    <property type="entry name" value="PHAGE SHOCK PROTEIN C"/>
    <property type="match status" value="1"/>
</dbReference>
<keyword evidence="2" id="KW-1003">Cell membrane</keyword>
<evidence type="ECO:0000256" key="3">
    <source>
        <dbReference type="ARBA" id="ARBA00022692"/>
    </source>
</evidence>
<reference evidence="8 9" key="1">
    <citation type="submission" date="2023-07" db="EMBL/GenBank/DDBJ databases">
        <title>Sorghum-associated microbial communities from plants grown in Nebraska, USA.</title>
        <authorList>
            <person name="Schachtman D."/>
        </authorList>
    </citation>
    <scope>NUCLEOTIDE SEQUENCE [LARGE SCALE GENOMIC DNA]</scope>
    <source>
        <strain evidence="8 9">BE248</strain>
    </source>
</reference>
<name>A0ABU1UR88_9ACTN</name>
<evidence type="ECO:0000256" key="5">
    <source>
        <dbReference type="ARBA" id="ARBA00023136"/>
    </source>
</evidence>
<organism evidence="8 9">
    <name type="scientific">Aeromicrobium panaciterrae</name>
    <dbReference type="NCBI Taxonomy" id="363861"/>
    <lineage>
        <taxon>Bacteria</taxon>
        <taxon>Bacillati</taxon>
        <taxon>Actinomycetota</taxon>
        <taxon>Actinomycetes</taxon>
        <taxon>Propionibacteriales</taxon>
        <taxon>Nocardioidaceae</taxon>
        <taxon>Aeromicrobium</taxon>
    </lineage>
</organism>
<proteinExistence type="predicted"/>
<evidence type="ECO:0000313" key="9">
    <source>
        <dbReference type="Proteomes" id="UP001257739"/>
    </source>
</evidence>
<dbReference type="Proteomes" id="UP001257739">
    <property type="component" value="Unassembled WGS sequence"/>
</dbReference>
<dbReference type="RefSeq" id="WP_309971679.1">
    <property type="nucleotide sequence ID" value="NZ_JAVDWH010000001.1"/>
</dbReference>
<dbReference type="PANTHER" id="PTHR33885">
    <property type="entry name" value="PHAGE SHOCK PROTEIN C"/>
    <property type="match status" value="1"/>
</dbReference>
<dbReference type="InterPro" id="IPR052027">
    <property type="entry name" value="PspC"/>
</dbReference>
<evidence type="ECO:0000256" key="2">
    <source>
        <dbReference type="ARBA" id="ARBA00022475"/>
    </source>
</evidence>
<evidence type="ECO:0000259" key="7">
    <source>
        <dbReference type="Pfam" id="PF04024"/>
    </source>
</evidence>
<keyword evidence="5 6" id="KW-0472">Membrane</keyword>
<evidence type="ECO:0000256" key="6">
    <source>
        <dbReference type="SAM" id="Phobius"/>
    </source>
</evidence>
<protein>
    <submittedName>
        <fullName evidence="8">Phage shock protein PspC (Stress-responsive transcriptional regulator)</fullName>
    </submittedName>
</protein>
<feature type="transmembrane region" description="Helical" evidence="6">
    <location>
        <begin position="30"/>
        <end position="56"/>
    </location>
</feature>
<evidence type="ECO:0000313" key="8">
    <source>
        <dbReference type="EMBL" id="MDR7087694.1"/>
    </source>
</evidence>
<comment type="caution">
    <text evidence="8">The sequence shown here is derived from an EMBL/GenBank/DDBJ whole genome shotgun (WGS) entry which is preliminary data.</text>
</comment>
<sequence>MKKLTRNPDDKWLGGVCGGLADYTGIDANLVRLIVVVCTLLGAGSLILAYIVAWVLMPARPAAAQTVWAEASDSATTESEPAQPSK</sequence>
<dbReference type="InterPro" id="IPR007168">
    <property type="entry name" value="Phageshock_PspC_N"/>
</dbReference>
<evidence type="ECO:0000256" key="4">
    <source>
        <dbReference type="ARBA" id="ARBA00022989"/>
    </source>
</evidence>
<feature type="domain" description="Phage shock protein PspC N-terminal" evidence="7">
    <location>
        <begin position="2"/>
        <end position="59"/>
    </location>
</feature>
<dbReference type="Pfam" id="PF04024">
    <property type="entry name" value="PspC"/>
    <property type="match status" value="1"/>
</dbReference>
<keyword evidence="3 6" id="KW-0812">Transmembrane</keyword>
<comment type="subcellular location">
    <subcellularLocation>
        <location evidence="1">Cell membrane</location>
        <topology evidence="1">Single-pass membrane protein</topology>
    </subcellularLocation>
</comment>
<gene>
    <name evidence="8" type="ORF">J2X11_002533</name>
</gene>
<evidence type="ECO:0000256" key="1">
    <source>
        <dbReference type="ARBA" id="ARBA00004162"/>
    </source>
</evidence>